<evidence type="ECO:0000313" key="5">
    <source>
        <dbReference type="Proteomes" id="UP000285430"/>
    </source>
</evidence>
<dbReference type="Proteomes" id="UP000285430">
    <property type="component" value="Unassembled WGS sequence"/>
</dbReference>
<name>A0A3R7F294_APHAT</name>
<evidence type="ECO:0000259" key="2">
    <source>
        <dbReference type="PROSITE" id="PS50097"/>
    </source>
</evidence>
<evidence type="ECO:0000313" key="6">
    <source>
        <dbReference type="Proteomes" id="UP000285712"/>
    </source>
</evidence>
<dbReference type="EMBL" id="QUTG01004442">
    <property type="protein sequence ID" value="RHY88189.1"/>
    <property type="molecule type" value="Genomic_DNA"/>
</dbReference>
<dbReference type="Pfam" id="PF02214">
    <property type="entry name" value="BTB_2"/>
    <property type="match status" value="1"/>
</dbReference>
<dbReference type="SUPFAM" id="SSF54695">
    <property type="entry name" value="POZ domain"/>
    <property type="match status" value="1"/>
</dbReference>
<dbReference type="InterPro" id="IPR000210">
    <property type="entry name" value="BTB/POZ_dom"/>
</dbReference>
<reference evidence="5 6" key="1">
    <citation type="submission" date="2018-08" db="EMBL/GenBank/DDBJ databases">
        <title>Aphanomyces genome sequencing and annotation.</title>
        <authorList>
            <person name="Minardi D."/>
            <person name="Oidtmann B."/>
            <person name="Van Der Giezen M."/>
            <person name="Studholme D.J."/>
        </authorList>
    </citation>
    <scope>NUCLEOTIDE SEQUENCE [LARGE SCALE GENOMIC DNA]</scope>
    <source>
        <strain evidence="4 5">Da</strain>
        <strain evidence="3 6">Sv</strain>
    </source>
</reference>
<comment type="caution">
    <text evidence="4">The sequence shown here is derived from an EMBL/GenBank/DDBJ whole genome shotgun (WGS) entry which is preliminary data.</text>
</comment>
<sequence length="346" mass="38356">MVFSVRVLTCHVGLAFFVGGSVELVCHKRFCSVERSYHPMSSTFAIDMNAVKAHIDAMQSKVEEWNTQQVQYAAFQAHIQHKQAMHPSTIALDVGGMMYKTSKATLLAVQGSYFHALLASEHWTPDDASRGAYFLDLHGPTFARVLDFLRTGHLSVDGLNRWEVRQLHASLEYLQLVDATLATTTGGSTWTWDVVEPCQSSTVHLSRDRKVLHIAEKPSVSSIRTDRSWFVRGSAPVISFRVQVLAMTTLTVGFCPVTCTTGIEAIKVGRFLTFTSNVVPQRLPSSQHKCNLCDVIGVHWGDDKVTFERNDSPVGTAFVSTLSTTDHLVPFVSASRCDTTTLYIID</sequence>
<dbReference type="PANTHER" id="PTHR14499">
    <property type="entry name" value="POTASSIUM CHANNEL TETRAMERIZATION DOMAIN-CONTAINING"/>
    <property type="match status" value="1"/>
</dbReference>
<dbReference type="EMBL" id="QUTH01003049">
    <property type="protein sequence ID" value="RHZ22077.1"/>
    <property type="molecule type" value="Genomic_DNA"/>
</dbReference>
<protein>
    <recommendedName>
        <fullName evidence="2">BTB domain-containing protein</fullName>
    </recommendedName>
</protein>
<feature type="chain" id="PRO_5035560752" description="BTB domain-containing protein" evidence="1">
    <location>
        <begin position="16"/>
        <end position="346"/>
    </location>
</feature>
<evidence type="ECO:0000313" key="4">
    <source>
        <dbReference type="EMBL" id="RHZ22077.1"/>
    </source>
</evidence>
<dbReference type="PANTHER" id="PTHR14499:SF136">
    <property type="entry name" value="GH08630P"/>
    <property type="match status" value="1"/>
</dbReference>
<proteinExistence type="predicted"/>
<dbReference type="CDD" id="cd18316">
    <property type="entry name" value="BTB_POZ_KCTD-like"/>
    <property type="match status" value="1"/>
</dbReference>
<accession>A0A3R7F294</accession>
<dbReference type="VEuPathDB" id="FungiDB:H257_17136"/>
<keyword evidence="1" id="KW-0732">Signal</keyword>
<dbReference type="GO" id="GO:0051260">
    <property type="term" value="P:protein homooligomerization"/>
    <property type="evidence" value="ECO:0007669"/>
    <property type="project" value="InterPro"/>
</dbReference>
<evidence type="ECO:0000256" key="1">
    <source>
        <dbReference type="SAM" id="SignalP"/>
    </source>
</evidence>
<feature type="domain" description="BTB" evidence="2">
    <location>
        <begin position="88"/>
        <end position="158"/>
    </location>
</feature>
<feature type="signal peptide" evidence="1">
    <location>
        <begin position="1"/>
        <end position="15"/>
    </location>
</feature>
<dbReference type="InterPro" id="IPR011333">
    <property type="entry name" value="SKP1/BTB/POZ_sf"/>
</dbReference>
<dbReference type="Proteomes" id="UP000285712">
    <property type="component" value="Unassembled WGS sequence"/>
</dbReference>
<dbReference type="AlphaFoldDB" id="A0A3R7F294"/>
<dbReference type="InterPro" id="IPR003131">
    <property type="entry name" value="T1-type_BTB"/>
</dbReference>
<dbReference type="Gene3D" id="3.30.710.10">
    <property type="entry name" value="Potassium Channel Kv1.1, Chain A"/>
    <property type="match status" value="1"/>
</dbReference>
<gene>
    <name evidence="3" type="ORF">DYB35_008874</name>
    <name evidence="4" type="ORF">DYB37_011097</name>
</gene>
<dbReference type="PROSITE" id="PS50097">
    <property type="entry name" value="BTB"/>
    <property type="match status" value="1"/>
</dbReference>
<evidence type="ECO:0000313" key="3">
    <source>
        <dbReference type="EMBL" id="RHY88189.1"/>
    </source>
</evidence>
<organism evidence="4 5">
    <name type="scientific">Aphanomyces astaci</name>
    <name type="common">Crayfish plague agent</name>
    <dbReference type="NCBI Taxonomy" id="112090"/>
    <lineage>
        <taxon>Eukaryota</taxon>
        <taxon>Sar</taxon>
        <taxon>Stramenopiles</taxon>
        <taxon>Oomycota</taxon>
        <taxon>Saprolegniomycetes</taxon>
        <taxon>Saprolegniales</taxon>
        <taxon>Verrucalvaceae</taxon>
        <taxon>Aphanomyces</taxon>
    </lineage>
</organism>